<evidence type="ECO:0000256" key="6">
    <source>
        <dbReference type="SAM" id="MobiDB-lite"/>
    </source>
</evidence>
<evidence type="ECO:0000256" key="3">
    <source>
        <dbReference type="ARBA" id="ARBA00022771"/>
    </source>
</evidence>
<evidence type="ECO:0000256" key="4">
    <source>
        <dbReference type="ARBA" id="ARBA00022833"/>
    </source>
</evidence>
<gene>
    <name evidence="8" type="ORF">Fmac_020026</name>
</gene>
<feature type="region of interest" description="Disordered" evidence="6">
    <location>
        <begin position="143"/>
        <end position="163"/>
    </location>
</feature>
<dbReference type="Proteomes" id="UP001603857">
    <property type="component" value="Unassembled WGS sequence"/>
</dbReference>
<dbReference type="Pfam" id="PF00642">
    <property type="entry name" value="zf-CCCH"/>
    <property type="match status" value="1"/>
</dbReference>
<dbReference type="GO" id="GO:0008270">
    <property type="term" value="F:zinc ion binding"/>
    <property type="evidence" value="ECO:0007669"/>
    <property type="project" value="UniProtKB-KW"/>
</dbReference>
<protein>
    <recommendedName>
        <fullName evidence="7">C3H1-type domain-containing protein</fullName>
    </recommendedName>
</protein>
<keyword evidence="2" id="KW-0677">Repeat</keyword>
<organism evidence="8 9">
    <name type="scientific">Flemingia macrophylla</name>
    <dbReference type="NCBI Taxonomy" id="520843"/>
    <lineage>
        <taxon>Eukaryota</taxon>
        <taxon>Viridiplantae</taxon>
        <taxon>Streptophyta</taxon>
        <taxon>Embryophyta</taxon>
        <taxon>Tracheophyta</taxon>
        <taxon>Spermatophyta</taxon>
        <taxon>Magnoliopsida</taxon>
        <taxon>eudicotyledons</taxon>
        <taxon>Gunneridae</taxon>
        <taxon>Pentapetalae</taxon>
        <taxon>rosids</taxon>
        <taxon>fabids</taxon>
        <taxon>Fabales</taxon>
        <taxon>Fabaceae</taxon>
        <taxon>Papilionoideae</taxon>
        <taxon>50 kb inversion clade</taxon>
        <taxon>NPAAA clade</taxon>
        <taxon>indigoferoid/millettioid clade</taxon>
        <taxon>Phaseoleae</taxon>
        <taxon>Flemingia</taxon>
    </lineage>
</organism>
<dbReference type="InterPro" id="IPR045877">
    <property type="entry name" value="ZFP36-like"/>
</dbReference>
<evidence type="ECO:0000259" key="7">
    <source>
        <dbReference type="PROSITE" id="PS50103"/>
    </source>
</evidence>
<dbReference type="SMART" id="SM00356">
    <property type="entry name" value="ZnF_C3H1"/>
    <property type="match status" value="2"/>
</dbReference>
<evidence type="ECO:0000256" key="2">
    <source>
        <dbReference type="ARBA" id="ARBA00022737"/>
    </source>
</evidence>
<evidence type="ECO:0000313" key="9">
    <source>
        <dbReference type="Proteomes" id="UP001603857"/>
    </source>
</evidence>
<feature type="zinc finger region" description="C3H1-type" evidence="5">
    <location>
        <begin position="43"/>
        <end position="70"/>
    </location>
</feature>
<keyword evidence="3 5" id="KW-0863">Zinc-finger</keyword>
<dbReference type="InterPro" id="IPR000571">
    <property type="entry name" value="Znf_CCCH"/>
</dbReference>
<name>A0ABD1M9H8_9FABA</name>
<keyword evidence="1 5" id="KW-0479">Metal-binding</keyword>
<dbReference type="InterPro" id="IPR036855">
    <property type="entry name" value="Znf_CCCH_sf"/>
</dbReference>
<dbReference type="PROSITE" id="PS50103">
    <property type="entry name" value="ZF_C3H1"/>
    <property type="match status" value="2"/>
</dbReference>
<feature type="compositionally biased region" description="Low complexity" evidence="6">
    <location>
        <begin position="143"/>
        <end position="155"/>
    </location>
</feature>
<keyword evidence="9" id="KW-1185">Reference proteome</keyword>
<comment type="caution">
    <text evidence="8">The sequence shown here is derived from an EMBL/GenBank/DDBJ whole genome shotgun (WGS) entry which is preliminary data.</text>
</comment>
<feature type="domain" description="C3H1-type" evidence="7">
    <location>
        <begin position="74"/>
        <end position="102"/>
    </location>
</feature>
<feature type="domain" description="C3H1-type" evidence="7">
    <location>
        <begin position="43"/>
        <end position="70"/>
    </location>
</feature>
<dbReference type="PANTHER" id="PTHR12547:SF156">
    <property type="entry name" value="ZINC FINGER CCCH DOMAIN-CONTAINING PROTEIN 12"/>
    <property type="match status" value="1"/>
</dbReference>
<evidence type="ECO:0000256" key="5">
    <source>
        <dbReference type="PROSITE-ProRule" id="PRU00723"/>
    </source>
</evidence>
<dbReference type="Gene3D" id="4.10.1000.10">
    <property type="entry name" value="Zinc finger, CCCH-type"/>
    <property type="match status" value="1"/>
</dbReference>
<proteinExistence type="predicted"/>
<dbReference type="SUPFAM" id="SSF90229">
    <property type="entry name" value="CCCH zinc finger"/>
    <property type="match status" value="2"/>
</dbReference>
<evidence type="ECO:0000313" key="8">
    <source>
        <dbReference type="EMBL" id="KAL2332445.1"/>
    </source>
</evidence>
<dbReference type="AlphaFoldDB" id="A0ABD1M9H8"/>
<sequence length="192" mass="21862">MGDGGPIARPMMGIDTYISAREEEEEEEAKAKKVMEGVERKLMAKTELCRRFQKGVCSHGSNCNYAHSLAELRRPQPKFCRLFLQHRHCPYGSNCRFLHFPNPQPEAGKLDRYFSAEYQRMQTSAPAPFDACPFAEHRLRQPSAASTATNASTSSLHNNEATPSYSVKRRFKDNELQKISRIYADWISDVPC</sequence>
<feature type="zinc finger region" description="C3H1-type" evidence="5">
    <location>
        <begin position="74"/>
        <end position="102"/>
    </location>
</feature>
<keyword evidence="4 5" id="KW-0862">Zinc</keyword>
<accession>A0ABD1M9H8</accession>
<evidence type="ECO:0000256" key="1">
    <source>
        <dbReference type="ARBA" id="ARBA00022723"/>
    </source>
</evidence>
<reference evidence="8 9" key="1">
    <citation type="submission" date="2024-08" db="EMBL/GenBank/DDBJ databases">
        <title>Insights into the chromosomal genome structure of Flemingia macrophylla.</title>
        <authorList>
            <person name="Ding Y."/>
            <person name="Zhao Y."/>
            <person name="Bi W."/>
            <person name="Wu M."/>
            <person name="Zhao G."/>
            <person name="Gong Y."/>
            <person name="Li W."/>
            <person name="Zhang P."/>
        </authorList>
    </citation>
    <scope>NUCLEOTIDE SEQUENCE [LARGE SCALE GENOMIC DNA]</scope>
    <source>
        <strain evidence="8">DYQJB</strain>
        <tissue evidence="8">Leaf</tissue>
    </source>
</reference>
<dbReference type="EMBL" id="JBGMDY010000006">
    <property type="protein sequence ID" value="KAL2332445.1"/>
    <property type="molecule type" value="Genomic_DNA"/>
</dbReference>
<dbReference type="PANTHER" id="PTHR12547">
    <property type="entry name" value="CCCH ZINC FINGER/TIS11-RELATED"/>
    <property type="match status" value="1"/>
</dbReference>